<feature type="transmembrane region" description="Helical" evidence="6">
    <location>
        <begin position="371"/>
        <end position="394"/>
    </location>
</feature>
<evidence type="ECO:0000259" key="7">
    <source>
        <dbReference type="Pfam" id="PF02687"/>
    </source>
</evidence>
<feature type="transmembrane region" description="Helical" evidence="6">
    <location>
        <begin position="21"/>
        <end position="41"/>
    </location>
</feature>
<evidence type="ECO:0000256" key="5">
    <source>
        <dbReference type="ARBA" id="ARBA00023136"/>
    </source>
</evidence>
<dbReference type="EMBL" id="SJSL01000004">
    <property type="protein sequence ID" value="TCD00223.1"/>
    <property type="molecule type" value="Genomic_DNA"/>
</dbReference>
<dbReference type="OrthoDB" id="8740261at2"/>
<evidence type="ECO:0000256" key="6">
    <source>
        <dbReference type="SAM" id="Phobius"/>
    </source>
</evidence>
<sequence length="411" mass="46741">MLKNYFKIAIAVLRRRKFFTFISLFGISFTLTIVMTSTALLENVMSPAYPDYNRERSLYVQRVTLKNTKEGWINSNSASYNFVKKYVSTLKKPEKIAFYTSGTNTNAYVNNKKILLEVKYTNDLYWEVASFDFLSGKAYTKRQIDNAERVAIISDRTRKAYFGDQQDVVGKNIEVDNVNYRVNGVVRGVPRTNRHFQAEVYLPYTVSKTGYDDQGVMGNFSVILLAKSAADMPSIRAEYQKMVDKIPVDKEYDKLYAHADTPWEDLSRRFFGSDDSVGFGKMLVMVSAFLLLFLLLPTINLVNINITRIMERSSEIGVRKAFGASSRTLVYQFLVENIILTLLGGLIGIVFSYVVIYIFNQSGYTPDLNLSLNFSVLALGLFVCLLFGLLSGVYPAWRMSRLNVVSALKVR</sequence>
<dbReference type="PANTHER" id="PTHR30572:SF18">
    <property type="entry name" value="ABC-TYPE MACROLIDE FAMILY EXPORT SYSTEM PERMEASE COMPONENT 2"/>
    <property type="match status" value="1"/>
</dbReference>
<keyword evidence="10" id="KW-1185">Reference proteome</keyword>
<comment type="subcellular location">
    <subcellularLocation>
        <location evidence="1">Cell membrane</location>
        <topology evidence="1">Multi-pass membrane protein</topology>
    </subcellularLocation>
</comment>
<keyword evidence="4 6" id="KW-1133">Transmembrane helix</keyword>
<evidence type="ECO:0000256" key="3">
    <source>
        <dbReference type="ARBA" id="ARBA00022692"/>
    </source>
</evidence>
<keyword evidence="5 6" id="KW-0472">Membrane</keyword>
<organism evidence="9 10">
    <name type="scientific">Pedobacter psychroterrae</name>
    <dbReference type="NCBI Taxonomy" id="2530453"/>
    <lineage>
        <taxon>Bacteria</taxon>
        <taxon>Pseudomonadati</taxon>
        <taxon>Bacteroidota</taxon>
        <taxon>Sphingobacteriia</taxon>
        <taxon>Sphingobacteriales</taxon>
        <taxon>Sphingobacteriaceae</taxon>
        <taxon>Pedobacter</taxon>
    </lineage>
</organism>
<proteinExistence type="predicted"/>
<dbReference type="InterPro" id="IPR003838">
    <property type="entry name" value="ABC3_permease_C"/>
</dbReference>
<dbReference type="GO" id="GO:0005886">
    <property type="term" value="C:plasma membrane"/>
    <property type="evidence" value="ECO:0007669"/>
    <property type="project" value="UniProtKB-SubCell"/>
</dbReference>
<dbReference type="Proteomes" id="UP000293347">
    <property type="component" value="Unassembled WGS sequence"/>
</dbReference>
<protein>
    <submittedName>
        <fullName evidence="9">ABC transporter permease</fullName>
    </submittedName>
</protein>
<dbReference type="AlphaFoldDB" id="A0A4R0NL45"/>
<feature type="domain" description="MacB-like periplasmic core" evidence="8">
    <location>
        <begin position="20"/>
        <end position="239"/>
    </location>
</feature>
<dbReference type="InterPro" id="IPR050250">
    <property type="entry name" value="Macrolide_Exporter_MacB"/>
</dbReference>
<gene>
    <name evidence="9" type="ORF">EZ437_16050</name>
</gene>
<evidence type="ECO:0000256" key="2">
    <source>
        <dbReference type="ARBA" id="ARBA00022475"/>
    </source>
</evidence>
<comment type="caution">
    <text evidence="9">The sequence shown here is derived from an EMBL/GenBank/DDBJ whole genome shotgun (WGS) entry which is preliminary data.</text>
</comment>
<dbReference type="Pfam" id="PF02687">
    <property type="entry name" value="FtsX"/>
    <property type="match status" value="1"/>
</dbReference>
<reference evidence="9 10" key="1">
    <citation type="submission" date="2019-02" db="EMBL/GenBank/DDBJ databases">
        <title>Pedobacter sp. RP-1-14 sp. nov., isolated from Arctic soil.</title>
        <authorList>
            <person name="Dahal R.H."/>
        </authorList>
    </citation>
    <scope>NUCLEOTIDE SEQUENCE [LARGE SCALE GENOMIC DNA]</scope>
    <source>
        <strain evidence="9 10">RP-1-14</strain>
    </source>
</reference>
<evidence type="ECO:0000313" key="10">
    <source>
        <dbReference type="Proteomes" id="UP000293347"/>
    </source>
</evidence>
<dbReference type="InterPro" id="IPR025857">
    <property type="entry name" value="MacB_PCD"/>
</dbReference>
<dbReference type="GO" id="GO:0022857">
    <property type="term" value="F:transmembrane transporter activity"/>
    <property type="evidence" value="ECO:0007669"/>
    <property type="project" value="TreeGrafter"/>
</dbReference>
<evidence type="ECO:0000259" key="8">
    <source>
        <dbReference type="Pfam" id="PF12704"/>
    </source>
</evidence>
<keyword evidence="3 6" id="KW-0812">Transmembrane</keyword>
<evidence type="ECO:0000313" key="9">
    <source>
        <dbReference type="EMBL" id="TCD00223.1"/>
    </source>
</evidence>
<evidence type="ECO:0000256" key="1">
    <source>
        <dbReference type="ARBA" id="ARBA00004651"/>
    </source>
</evidence>
<feature type="transmembrane region" description="Helical" evidence="6">
    <location>
        <begin position="329"/>
        <end position="359"/>
    </location>
</feature>
<keyword evidence="2" id="KW-1003">Cell membrane</keyword>
<name>A0A4R0NL45_9SPHI</name>
<accession>A0A4R0NL45</accession>
<dbReference type="Pfam" id="PF12704">
    <property type="entry name" value="MacB_PCD"/>
    <property type="match status" value="1"/>
</dbReference>
<feature type="domain" description="ABC3 transporter permease C-terminal" evidence="7">
    <location>
        <begin position="288"/>
        <end position="403"/>
    </location>
</feature>
<dbReference type="PANTHER" id="PTHR30572">
    <property type="entry name" value="MEMBRANE COMPONENT OF TRANSPORTER-RELATED"/>
    <property type="match status" value="1"/>
</dbReference>
<dbReference type="RefSeq" id="WP_131597078.1">
    <property type="nucleotide sequence ID" value="NZ_SJSL01000004.1"/>
</dbReference>
<feature type="transmembrane region" description="Helical" evidence="6">
    <location>
        <begin position="282"/>
        <end position="302"/>
    </location>
</feature>
<evidence type="ECO:0000256" key="4">
    <source>
        <dbReference type="ARBA" id="ARBA00022989"/>
    </source>
</evidence>